<dbReference type="KEGG" id="acx:Achr_f2550"/>
<keyword evidence="7" id="KW-1185">Reference proteome</keyword>
<comment type="similarity">
    <text evidence="1">Belongs to the LysR transcriptional regulatory family.</text>
</comment>
<dbReference type="GO" id="GO:0006351">
    <property type="term" value="P:DNA-templated transcription"/>
    <property type="evidence" value="ECO:0007669"/>
    <property type="project" value="TreeGrafter"/>
</dbReference>
<organism evidence="6 7">
    <name type="scientific">Azotobacter chroococcum NCIMB 8003</name>
    <dbReference type="NCBI Taxonomy" id="1328314"/>
    <lineage>
        <taxon>Bacteria</taxon>
        <taxon>Pseudomonadati</taxon>
        <taxon>Pseudomonadota</taxon>
        <taxon>Gammaproteobacteria</taxon>
        <taxon>Pseudomonadales</taxon>
        <taxon>Pseudomonadaceae</taxon>
        <taxon>Azotobacter</taxon>
    </lineage>
</organism>
<dbReference type="InterPro" id="IPR005119">
    <property type="entry name" value="LysR_subst-bd"/>
</dbReference>
<geneLocation type="plasmid" evidence="6 7">
    <name>pAcX50f</name>
</geneLocation>
<dbReference type="Gene3D" id="1.10.10.10">
    <property type="entry name" value="Winged helix-like DNA-binding domain superfamily/Winged helix DNA-binding domain"/>
    <property type="match status" value="1"/>
</dbReference>
<dbReference type="AlphaFoldDB" id="A0A0C4WTG9"/>
<keyword evidence="2" id="KW-0805">Transcription regulation</keyword>
<name>A0A0C4WTG9_9GAMM</name>
<dbReference type="PRINTS" id="PR00039">
    <property type="entry name" value="HTHLYSR"/>
</dbReference>
<protein>
    <submittedName>
        <fullName evidence="6">Transcriptional regulator, LysR family</fullName>
    </submittedName>
</protein>
<proteinExistence type="inferred from homology"/>
<dbReference type="GO" id="GO:0003700">
    <property type="term" value="F:DNA-binding transcription factor activity"/>
    <property type="evidence" value="ECO:0007669"/>
    <property type="project" value="InterPro"/>
</dbReference>
<dbReference type="SUPFAM" id="SSF46785">
    <property type="entry name" value="Winged helix' DNA-binding domain"/>
    <property type="match status" value="1"/>
</dbReference>
<dbReference type="Proteomes" id="UP000068210">
    <property type="component" value="Plasmid pAcX50f"/>
</dbReference>
<evidence type="ECO:0000313" key="7">
    <source>
        <dbReference type="Proteomes" id="UP000068210"/>
    </source>
</evidence>
<evidence type="ECO:0000256" key="4">
    <source>
        <dbReference type="ARBA" id="ARBA00023163"/>
    </source>
</evidence>
<dbReference type="PANTHER" id="PTHR30537">
    <property type="entry name" value="HTH-TYPE TRANSCRIPTIONAL REGULATOR"/>
    <property type="match status" value="1"/>
</dbReference>
<evidence type="ECO:0000256" key="2">
    <source>
        <dbReference type="ARBA" id="ARBA00023015"/>
    </source>
</evidence>
<dbReference type="InterPro" id="IPR036388">
    <property type="entry name" value="WH-like_DNA-bd_sf"/>
</dbReference>
<evidence type="ECO:0000256" key="1">
    <source>
        <dbReference type="ARBA" id="ARBA00009437"/>
    </source>
</evidence>
<sequence>MTIRNLDDLAVFLKVVDCGGFSVAARALDLAPATVSKQIARLEQAVGARLFERSTRQLRITDEGRAVAERARPALALLDEAADVARQGAQTLTGMLRVTAPVPLGVRYLAPVIAAFRECHPRLGFDLQLSDHVVDLYGGDIDLAVRVGQLADSRLVSRKLADSQRILVAAPTYLRGMGAPSHPRELHQHQCLLFAYPGLRRNRWTLKHSVRGGRTEVVEVVGDLRSDNGDALRAWSVAGMGISLRETWDVADELRSGALVRVLPEWAEPATPIQALRVQRDPVPRRIGAFVDFLAEQWREAPWDAGQ</sequence>
<evidence type="ECO:0000259" key="5">
    <source>
        <dbReference type="PROSITE" id="PS50931"/>
    </source>
</evidence>
<dbReference type="HOGENOM" id="CLU_039613_16_4_6"/>
<dbReference type="CDD" id="cd08422">
    <property type="entry name" value="PBP2_CrgA_like"/>
    <property type="match status" value="1"/>
</dbReference>
<keyword evidence="6" id="KW-0614">Plasmid</keyword>
<dbReference type="RefSeq" id="WP_040107466.1">
    <property type="nucleotide sequence ID" value="NZ_CP010421.1"/>
</dbReference>
<reference evidence="6 7" key="1">
    <citation type="journal article" date="2015" name="PLoS ONE">
        <title>Azotobacter Genomes: The Genome of Azotobacter chroococcum NCIMB 8003 (ATCC 4412).</title>
        <authorList>
            <person name="Robson R.L."/>
            <person name="Jones R."/>
            <person name="Robson R.M."/>
            <person name="Schwartz A."/>
            <person name="Richardson T.H."/>
        </authorList>
    </citation>
    <scope>NUCLEOTIDE SEQUENCE [LARGE SCALE GENOMIC DNA]</scope>
    <source>
        <strain evidence="6 7">NCIMB 8003</strain>
        <plasmid evidence="7">Plasmid pAcX50f</plasmid>
    </source>
</reference>
<keyword evidence="3" id="KW-0238">DNA-binding</keyword>
<dbReference type="PANTHER" id="PTHR30537:SF21">
    <property type="entry name" value="HTH-TYPE TRANSCRIPTIONAL REGULATOR SINR-RELATED"/>
    <property type="match status" value="1"/>
</dbReference>
<dbReference type="InterPro" id="IPR058163">
    <property type="entry name" value="LysR-type_TF_proteobact-type"/>
</dbReference>
<accession>A0A0C4WTG9</accession>
<evidence type="ECO:0000256" key="3">
    <source>
        <dbReference type="ARBA" id="ARBA00023125"/>
    </source>
</evidence>
<keyword evidence="4" id="KW-0804">Transcription</keyword>
<dbReference type="Pfam" id="PF03466">
    <property type="entry name" value="LysR_substrate"/>
    <property type="match status" value="1"/>
</dbReference>
<dbReference type="InterPro" id="IPR036390">
    <property type="entry name" value="WH_DNA-bd_sf"/>
</dbReference>
<gene>
    <name evidence="6" type="ORF">Achr_f2550</name>
</gene>
<dbReference type="GO" id="GO:0043565">
    <property type="term" value="F:sequence-specific DNA binding"/>
    <property type="evidence" value="ECO:0007669"/>
    <property type="project" value="TreeGrafter"/>
</dbReference>
<evidence type="ECO:0000313" key="6">
    <source>
        <dbReference type="EMBL" id="AJE23949.1"/>
    </source>
</evidence>
<dbReference type="PROSITE" id="PS50931">
    <property type="entry name" value="HTH_LYSR"/>
    <property type="match status" value="1"/>
</dbReference>
<dbReference type="SUPFAM" id="SSF53850">
    <property type="entry name" value="Periplasmic binding protein-like II"/>
    <property type="match status" value="1"/>
</dbReference>
<dbReference type="FunFam" id="3.40.190.290:FF:000001">
    <property type="entry name" value="Transcriptional regulator, LysR family"/>
    <property type="match status" value="1"/>
</dbReference>
<dbReference type="InterPro" id="IPR000847">
    <property type="entry name" value="LysR_HTH_N"/>
</dbReference>
<dbReference type="EMBL" id="CP010421">
    <property type="protein sequence ID" value="AJE23949.1"/>
    <property type="molecule type" value="Genomic_DNA"/>
</dbReference>
<feature type="domain" description="HTH lysR-type" evidence="5">
    <location>
        <begin position="1"/>
        <end position="61"/>
    </location>
</feature>
<dbReference type="FunFam" id="1.10.10.10:FF:000001">
    <property type="entry name" value="LysR family transcriptional regulator"/>
    <property type="match status" value="1"/>
</dbReference>
<dbReference type="Pfam" id="PF00126">
    <property type="entry name" value="HTH_1"/>
    <property type="match status" value="1"/>
</dbReference>
<dbReference type="Gene3D" id="3.40.190.290">
    <property type="match status" value="1"/>
</dbReference>